<proteinExistence type="predicted"/>
<dbReference type="InterPro" id="IPR016195">
    <property type="entry name" value="Pol/histidinol_Pase-like"/>
</dbReference>
<dbReference type="SMART" id="SM00481">
    <property type="entry name" value="POLIIIAc"/>
    <property type="match status" value="1"/>
</dbReference>
<gene>
    <name evidence="10" type="ORF">EG19_01710</name>
</gene>
<dbReference type="Gene3D" id="1.10.150.870">
    <property type="match status" value="1"/>
</dbReference>
<dbReference type="GO" id="GO:0006260">
    <property type="term" value="P:DNA replication"/>
    <property type="evidence" value="ECO:0007669"/>
    <property type="project" value="UniProtKB-KW"/>
</dbReference>
<dbReference type="Pfam" id="PF14579">
    <property type="entry name" value="HHH_6"/>
    <property type="match status" value="1"/>
</dbReference>
<evidence type="ECO:0000313" key="11">
    <source>
        <dbReference type="Proteomes" id="UP000027284"/>
    </source>
</evidence>
<evidence type="ECO:0000256" key="6">
    <source>
        <dbReference type="ARBA" id="ARBA00022705"/>
    </source>
</evidence>
<dbReference type="InterPro" id="IPR010994">
    <property type="entry name" value="RuvA_2-like"/>
</dbReference>
<evidence type="ECO:0000256" key="3">
    <source>
        <dbReference type="ARBA" id="ARBA00019114"/>
    </source>
</evidence>
<dbReference type="CDD" id="cd04485">
    <property type="entry name" value="DnaE_OBF"/>
    <property type="match status" value="1"/>
</dbReference>
<dbReference type="InterPro" id="IPR041931">
    <property type="entry name" value="DNA_pol3_alpha_thumb_dom"/>
</dbReference>
<keyword evidence="4" id="KW-0808">Transferase</keyword>
<dbReference type="Pfam" id="PF01336">
    <property type="entry name" value="tRNA_anti-codon"/>
    <property type="match status" value="1"/>
</dbReference>
<dbReference type="PANTHER" id="PTHR32294">
    <property type="entry name" value="DNA POLYMERASE III SUBUNIT ALPHA"/>
    <property type="match status" value="1"/>
</dbReference>
<dbReference type="Gene3D" id="3.20.20.140">
    <property type="entry name" value="Metal-dependent hydrolases"/>
    <property type="match status" value="1"/>
</dbReference>
<dbReference type="InterPro" id="IPR040982">
    <property type="entry name" value="DNA_pol3_finger"/>
</dbReference>
<keyword evidence="5" id="KW-0548">Nucleotidyltransferase</keyword>
<organism evidence="10 11">
    <name type="scientific">Thermoanaerobaculum aquaticum</name>
    <dbReference type="NCBI Taxonomy" id="1312852"/>
    <lineage>
        <taxon>Bacteria</taxon>
        <taxon>Pseudomonadati</taxon>
        <taxon>Acidobacteriota</taxon>
        <taxon>Thermoanaerobaculia</taxon>
        <taxon>Thermoanaerobaculales</taxon>
        <taxon>Thermoanaerobaculaceae</taxon>
        <taxon>Thermoanaerobaculum</taxon>
    </lineage>
</organism>
<dbReference type="InterPro" id="IPR012340">
    <property type="entry name" value="NA-bd_OB-fold"/>
</dbReference>
<evidence type="ECO:0000256" key="1">
    <source>
        <dbReference type="ARBA" id="ARBA00004496"/>
    </source>
</evidence>
<dbReference type="Gene3D" id="1.10.10.1600">
    <property type="entry name" value="Bacterial DNA polymerase III alpha subunit, thumb domain"/>
    <property type="match status" value="1"/>
</dbReference>
<dbReference type="InterPro" id="IPR004013">
    <property type="entry name" value="PHP_dom"/>
</dbReference>
<dbReference type="InterPro" id="IPR004805">
    <property type="entry name" value="DnaE2/DnaE/PolC"/>
</dbReference>
<dbReference type="InterPro" id="IPR004365">
    <property type="entry name" value="NA-bd_OB_tRNA"/>
</dbReference>
<comment type="catalytic activity">
    <reaction evidence="8">
        <text>DNA(n) + a 2'-deoxyribonucleoside 5'-triphosphate = DNA(n+1) + diphosphate</text>
        <dbReference type="Rhea" id="RHEA:22508"/>
        <dbReference type="Rhea" id="RHEA-COMP:17339"/>
        <dbReference type="Rhea" id="RHEA-COMP:17340"/>
        <dbReference type="ChEBI" id="CHEBI:33019"/>
        <dbReference type="ChEBI" id="CHEBI:61560"/>
        <dbReference type="ChEBI" id="CHEBI:173112"/>
        <dbReference type="EC" id="2.7.7.7"/>
    </reaction>
</comment>
<dbReference type="SUPFAM" id="SSF47781">
    <property type="entry name" value="RuvA domain 2-like"/>
    <property type="match status" value="1"/>
</dbReference>
<dbReference type="NCBIfam" id="NF004226">
    <property type="entry name" value="PRK05673.1"/>
    <property type="match status" value="1"/>
</dbReference>
<dbReference type="InterPro" id="IPR029460">
    <property type="entry name" value="DNAPol_HHH"/>
</dbReference>
<dbReference type="Gene3D" id="2.40.50.140">
    <property type="entry name" value="Nucleic acid-binding proteins"/>
    <property type="match status" value="1"/>
</dbReference>
<name>A0A062XT05_9BACT</name>
<keyword evidence="6" id="KW-0235">DNA replication</keyword>
<comment type="subcellular location">
    <subcellularLocation>
        <location evidence="1">Cytoplasm</location>
    </subcellularLocation>
</comment>
<protein>
    <recommendedName>
        <fullName evidence="3">DNA polymerase III subunit alpha</fullName>
        <ecNumber evidence="2">2.7.7.7</ecNumber>
    </recommendedName>
</protein>
<dbReference type="OrthoDB" id="9803237at2"/>
<accession>A0A062XT05</accession>
<dbReference type="GO" id="GO:0003887">
    <property type="term" value="F:DNA-directed DNA polymerase activity"/>
    <property type="evidence" value="ECO:0007669"/>
    <property type="project" value="UniProtKB-KW"/>
</dbReference>
<dbReference type="Pfam" id="PF07733">
    <property type="entry name" value="DNA_pol3_alpha"/>
    <property type="match status" value="1"/>
</dbReference>
<dbReference type="Proteomes" id="UP000027284">
    <property type="component" value="Unassembled WGS sequence"/>
</dbReference>
<dbReference type="EMBL" id="JMFG01000015">
    <property type="protein sequence ID" value="KDA53938.1"/>
    <property type="molecule type" value="Genomic_DNA"/>
</dbReference>
<dbReference type="NCBIfam" id="NF005298">
    <property type="entry name" value="PRK06826.1"/>
    <property type="match status" value="1"/>
</dbReference>
<dbReference type="GO" id="GO:0005737">
    <property type="term" value="C:cytoplasm"/>
    <property type="evidence" value="ECO:0007669"/>
    <property type="project" value="UniProtKB-SubCell"/>
</dbReference>
<sequence>MPEPFVHLHLHSHYSLLDATIRLEELVKQVGQLGMEAVALTDHGNLFGAFEFVTTARKHGIHPVVGCELYVAPKSRFDRQGNPFGRHKPYHHLTVLVENETGWYNLMQLSTLSYLEGFYHRPRVDKELLAQYSQGLIALSGCLAGEVPQALLAGDRERAERVVAEFREIFGAQNYFLEVQDHGLPEEAVVREAIQELSRRTGVPLVVTNDCHFHRREDVDAHRVLIGIGQNKTLQQLASDYAYNDEFYVKSPQEMAELFRDIPEAVARTAEIAKRCRFSFADHKLLLPRYPKLPEETSAEQYLNQLARSGLAKRLAQPQPRRHSDKEYWQRLEYELKVIHDVGFEGYFLIVWDFVDFARTAGIPVGPGRGSAAGSLVSYALEITDIDPLQYDLLFERFLNPDRISMPDIDIDFCKRRREDVIQHVRQLYGEESVCQIATFNVLQARSVIRDVGRVMGMTFGETDRIARLVPETLGVTLEQALHDSPALAELAERDPRVGQLLAIGQRLEGLARHCGMHAAGVVIAPKPVREIVPLYRTSRDEIVTQFDKDVIEKLGLLKMDLLGLKTLTIMDDALKSIELSGEKVPDLRNLSLDDPRVFELFASGDTDGIFQFESSGMRQLLVTTKPNRFEDLAALNALYRPGPMSWINDYASRKAGRTPIVYIFPELEKILAETYGVIVYQEQVMRIAVELAGFTMAAADTLRKAMGKKIKELIDQQGEAFVAGAVAKGYDRAKVQALWEQIVPFAQYGFNKSHSVAYAFVAYQTAYLKVYYPLHFWAATLSSEVDDTDQLAFYVNSLKAKGIPILPPDVNSSRDTFTVEGNAIRVGLAAVKGLGETAAKAILAARQQHGRFTSVVGFLRALPERVANKRVLESLIRSGSLDSLYPHRGVLLDKLDWLLERANHQRQSLAAGQGFLFGLESEEGDGLPAPESVAPMPSQELLAGERETLGFYLSGHPLDRYQNVLQVLGIMPLSQLEKAWEEGEREVTVAGLVSGMAQHKTREKNGQGGRPMASFLLEDQTAAVRAVAFPDAFARLQSLLENGKALRVVGTLAKSSRDDKVELRVEDASPLEGIELRKARAVRLTIPLSRFESKERLEELMDALSECEGNLPVRLRLVGESFRAEVLPARVLGVDPEKLQKRLLALLGPGHVEYLYNG</sequence>
<dbReference type="PANTHER" id="PTHR32294:SF0">
    <property type="entry name" value="DNA POLYMERASE III SUBUNIT ALPHA"/>
    <property type="match status" value="1"/>
</dbReference>
<dbReference type="RefSeq" id="WP_038048568.1">
    <property type="nucleotide sequence ID" value="NZ_JMFG01000015.1"/>
</dbReference>
<dbReference type="Pfam" id="PF17657">
    <property type="entry name" value="DNA_pol3_finger"/>
    <property type="match status" value="1"/>
</dbReference>
<dbReference type="STRING" id="1312852.EG19_01710"/>
<reference evidence="10 11" key="1">
    <citation type="submission" date="2014-04" db="EMBL/GenBank/DDBJ databases">
        <title>The Genome Sequence of Thermoanaerobaculum aquaticum MP-01, The First Cultivated Group 23 Acidobacterium.</title>
        <authorList>
            <person name="Stamps B.W."/>
            <person name="Losey N.A."/>
            <person name="Lawson P.A."/>
            <person name="Stevenson B.S."/>
        </authorList>
    </citation>
    <scope>NUCLEOTIDE SEQUENCE [LARGE SCALE GENOMIC DNA]</scope>
    <source>
        <strain evidence="10 11">MP-01</strain>
    </source>
</reference>
<comment type="caution">
    <text evidence="10">The sequence shown here is derived from an EMBL/GenBank/DDBJ whole genome shotgun (WGS) entry which is preliminary data.</text>
</comment>
<evidence type="ECO:0000256" key="8">
    <source>
        <dbReference type="ARBA" id="ARBA00049244"/>
    </source>
</evidence>
<dbReference type="EC" id="2.7.7.7" evidence="2"/>
<evidence type="ECO:0000313" key="10">
    <source>
        <dbReference type="EMBL" id="KDA53938.1"/>
    </source>
</evidence>
<evidence type="ECO:0000259" key="9">
    <source>
        <dbReference type="SMART" id="SM00481"/>
    </source>
</evidence>
<evidence type="ECO:0000256" key="2">
    <source>
        <dbReference type="ARBA" id="ARBA00012417"/>
    </source>
</evidence>
<evidence type="ECO:0000256" key="4">
    <source>
        <dbReference type="ARBA" id="ARBA00022679"/>
    </source>
</evidence>
<evidence type="ECO:0000256" key="5">
    <source>
        <dbReference type="ARBA" id="ARBA00022695"/>
    </source>
</evidence>
<dbReference type="GO" id="GO:0003676">
    <property type="term" value="F:nucleic acid binding"/>
    <property type="evidence" value="ECO:0007669"/>
    <property type="project" value="InterPro"/>
</dbReference>
<dbReference type="InterPro" id="IPR003141">
    <property type="entry name" value="Pol/His_phosphatase_N"/>
</dbReference>
<feature type="domain" description="Polymerase/histidinol phosphatase N-terminal" evidence="9">
    <location>
        <begin position="6"/>
        <end position="73"/>
    </location>
</feature>
<dbReference type="SUPFAM" id="SSF89550">
    <property type="entry name" value="PHP domain-like"/>
    <property type="match status" value="1"/>
</dbReference>
<dbReference type="CDD" id="cd12113">
    <property type="entry name" value="PHP_PolIIIA_DnaE3"/>
    <property type="match status" value="1"/>
</dbReference>
<dbReference type="GO" id="GO:0008408">
    <property type="term" value="F:3'-5' exonuclease activity"/>
    <property type="evidence" value="ECO:0007669"/>
    <property type="project" value="InterPro"/>
</dbReference>
<dbReference type="Pfam" id="PF02811">
    <property type="entry name" value="PHP"/>
    <property type="match status" value="1"/>
</dbReference>
<evidence type="ECO:0000256" key="7">
    <source>
        <dbReference type="ARBA" id="ARBA00022932"/>
    </source>
</evidence>
<keyword evidence="7" id="KW-0239">DNA-directed DNA polymerase</keyword>
<dbReference type="NCBIfam" id="TIGR00594">
    <property type="entry name" value="polc"/>
    <property type="match status" value="1"/>
</dbReference>
<dbReference type="AlphaFoldDB" id="A0A062XT05"/>
<dbReference type="InterPro" id="IPR011708">
    <property type="entry name" value="DNA_pol3_alpha_NTPase_dom"/>
</dbReference>
<keyword evidence="11" id="KW-1185">Reference proteome</keyword>